<evidence type="ECO:0000313" key="8">
    <source>
        <dbReference type="Proteomes" id="UP001274896"/>
    </source>
</evidence>
<sequence length="94" mass="10666">MSKLQQGMDMIIDTFYKYAGTDKDKSTLSKAELKELLTKELGEYFGGLCNDPEALNKILKDLDTNADGKVDFQEFITMLTCITMMCNKKVPKKK</sequence>
<dbReference type="PROSITE" id="PS50222">
    <property type="entry name" value="EF_HAND_2"/>
    <property type="match status" value="1"/>
</dbReference>
<dbReference type="InterPro" id="IPR011992">
    <property type="entry name" value="EF-hand-dom_pair"/>
</dbReference>
<dbReference type="GO" id="GO:0005509">
    <property type="term" value="F:calcium ion binding"/>
    <property type="evidence" value="ECO:0007669"/>
    <property type="project" value="InterPro"/>
</dbReference>
<dbReference type="PROSITE" id="PS00303">
    <property type="entry name" value="S100_CABP"/>
    <property type="match status" value="1"/>
</dbReference>
<dbReference type="InterPro" id="IPR034325">
    <property type="entry name" value="S-100_dom"/>
</dbReference>
<protein>
    <recommendedName>
        <fullName evidence="5">Protein S100</fullName>
    </recommendedName>
    <alternativeName>
        <fullName evidence="5">S100 calcium-binding protein</fullName>
    </alternativeName>
</protein>
<evidence type="ECO:0000256" key="4">
    <source>
        <dbReference type="ARBA" id="ARBA00022837"/>
    </source>
</evidence>
<name>A0AAE0RDF3_9TELE</name>
<dbReference type="PANTHER" id="PTHR11639:SF118">
    <property type="entry name" value="PROTEIN S100"/>
    <property type="match status" value="1"/>
</dbReference>
<dbReference type="InterPro" id="IPR001751">
    <property type="entry name" value="S100/CaBP7/8-like_CS"/>
</dbReference>
<evidence type="ECO:0000256" key="5">
    <source>
        <dbReference type="RuleBase" id="RU361184"/>
    </source>
</evidence>
<dbReference type="Gene3D" id="1.10.238.10">
    <property type="entry name" value="EF-hand"/>
    <property type="match status" value="1"/>
</dbReference>
<dbReference type="PROSITE" id="PS00018">
    <property type="entry name" value="EF_HAND_1"/>
    <property type="match status" value="1"/>
</dbReference>
<keyword evidence="8" id="KW-1185">Reference proteome</keyword>
<dbReference type="AlphaFoldDB" id="A0AAE0RDF3"/>
<dbReference type="GO" id="GO:0048306">
    <property type="term" value="F:calcium-dependent protein binding"/>
    <property type="evidence" value="ECO:0007669"/>
    <property type="project" value="TreeGrafter"/>
</dbReference>
<keyword evidence="3" id="KW-0677">Repeat</keyword>
<keyword evidence="2 5" id="KW-0479">Metal-binding</keyword>
<dbReference type="InterPro" id="IPR013787">
    <property type="entry name" value="S100_Ca-bd_sub"/>
</dbReference>
<dbReference type="SMART" id="SM01394">
    <property type="entry name" value="S_100"/>
    <property type="match status" value="1"/>
</dbReference>
<dbReference type="InterPro" id="IPR018247">
    <property type="entry name" value="EF_Hand_1_Ca_BS"/>
</dbReference>
<dbReference type="GO" id="GO:0046914">
    <property type="term" value="F:transition metal ion binding"/>
    <property type="evidence" value="ECO:0007669"/>
    <property type="project" value="InterPro"/>
</dbReference>
<dbReference type="Pfam" id="PF01023">
    <property type="entry name" value="S_100"/>
    <property type="match status" value="1"/>
</dbReference>
<dbReference type="PANTHER" id="PTHR11639">
    <property type="entry name" value="S100 CALCIUM-BINDING PROTEIN"/>
    <property type="match status" value="1"/>
</dbReference>
<dbReference type="SUPFAM" id="SSF47473">
    <property type="entry name" value="EF-hand"/>
    <property type="match status" value="1"/>
</dbReference>
<comment type="similarity">
    <text evidence="1 5">Belongs to the S-100 family.</text>
</comment>
<proteinExistence type="inferred from homology"/>
<evidence type="ECO:0000256" key="3">
    <source>
        <dbReference type="ARBA" id="ARBA00022737"/>
    </source>
</evidence>
<dbReference type="InterPro" id="IPR002048">
    <property type="entry name" value="EF_hand_dom"/>
</dbReference>
<organism evidence="7 8">
    <name type="scientific">Hemibagrus guttatus</name>
    <dbReference type="NCBI Taxonomy" id="175788"/>
    <lineage>
        <taxon>Eukaryota</taxon>
        <taxon>Metazoa</taxon>
        <taxon>Chordata</taxon>
        <taxon>Craniata</taxon>
        <taxon>Vertebrata</taxon>
        <taxon>Euteleostomi</taxon>
        <taxon>Actinopterygii</taxon>
        <taxon>Neopterygii</taxon>
        <taxon>Teleostei</taxon>
        <taxon>Ostariophysi</taxon>
        <taxon>Siluriformes</taxon>
        <taxon>Bagridae</taxon>
        <taxon>Hemibagrus</taxon>
    </lineage>
</organism>
<evidence type="ECO:0000259" key="6">
    <source>
        <dbReference type="PROSITE" id="PS50222"/>
    </source>
</evidence>
<reference evidence="7" key="1">
    <citation type="submission" date="2023-06" db="EMBL/GenBank/DDBJ databases">
        <title>Male Hemibagrus guttatus genome.</title>
        <authorList>
            <person name="Bian C."/>
        </authorList>
    </citation>
    <scope>NUCLEOTIDE SEQUENCE</scope>
    <source>
        <strain evidence="7">Male_cb2023</strain>
        <tissue evidence="7">Muscle</tissue>
    </source>
</reference>
<evidence type="ECO:0000256" key="1">
    <source>
        <dbReference type="ARBA" id="ARBA00007323"/>
    </source>
</evidence>
<evidence type="ECO:0000313" key="7">
    <source>
        <dbReference type="EMBL" id="KAK3551548.1"/>
    </source>
</evidence>
<comment type="caution">
    <text evidence="7">The sequence shown here is derived from an EMBL/GenBank/DDBJ whole genome shotgun (WGS) entry which is preliminary data.</text>
</comment>
<feature type="domain" description="EF-hand" evidence="6">
    <location>
        <begin position="50"/>
        <end position="85"/>
    </location>
</feature>
<accession>A0AAE0RDF3</accession>
<dbReference type="SMART" id="SM00054">
    <property type="entry name" value="EFh"/>
    <property type="match status" value="1"/>
</dbReference>
<keyword evidence="4 5" id="KW-0106">Calcium</keyword>
<dbReference type="EMBL" id="JAUCMX010000003">
    <property type="protein sequence ID" value="KAK3551548.1"/>
    <property type="molecule type" value="Genomic_DNA"/>
</dbReference>
<dbReference type="GO" id="GO:0005737">
    <property type="term" value="C:cytoplasm"/>
    <property type="evidence" value="ECO:0007669"/>
    <property type="project" value="TreeGrafter"/>
</dbReference>
<dbReference type="Pfam" id="PF00036">
    <property type="entry name" value="EF-hand_1"/>
    <property type="match status" value="1"/>
</dbReference>
<dbReference type="CDD" id="cd00213">
    <property type="entry name" value="S-100"/>
    <property type="match status" value="1"/>
</dbReference>
<dbReference type="Proteomes" id="UP001274896">
    <property type="component" value="Unassembled WGS sequence"/>
</dbReference>
<gene>
    <name evidence="7" type="ORF">QTP70_019816</name>
</gene>
<evidence type="ECO:0000256" key="2">
    <source>
        <dbReference type="ARBA" id="ARBA00022723"/>
    </source>
</evidence>